<accession>A0A7W9FPL0</accession>
<evidence type="ECO:0000256" key="2">
    <source>
        <dbReference type="ARBA" id="ARBA00008072"/>
    </source>
</evidence>
<keyword evidence="7" id="KW-1185">Reference proteome</keyword>
<dbReference type="InterPro" id="IPR011032">
    <property type="entry name" value="GroES-like_sf"/>
</dbReference>
<evidence type="ECO:0000313" key="6">
    <source>
        <dbReference type="EMBL" id="MBB5754441.1"/>
    </source>
</evidence>
<evidence type="ECO:0000313" key="7">
    <source>
        <dbReference type="Proteomes" id="UP000523821"/>
    </source>
</evidence>
<dbReference type="AlphaFoldDB" id="A0A7W9FPL0"/>
<dbReference type="RefSeq" id="WP_183857883.1">
    <property type="nucleotide sequence ID" value="NZ_JACHOO010000008.1"/>
</dbReference>
<sequence>MSEPAGPSATEPPAARALWLAAPGRVELRTAPLPPVGEGDVVVRTLWTGISRGTEALVFRGGVPESEHERMRAPFQEGRFPAPVKYGYCAVGRVEAGPPSLVGRTVFALHPHQDRFVVPAAAAVPLPDALLPGRAVLAANMETALNIVWDAGIGPGDRVAIVGGGVVGLLVARLAGRMPAADVTLVDIDPARALPAAALGCRFALPDEAPRECDVVVHASGRGEGLVTALGLAGFEATIVEASWYGDRSVELPLGGAFHARRLRLVSSQVGQVAPARRARFDYRRRLETALALLADPALDVLISGETPFAALDRHYAAILADPATLMHRIRYD</sequence>
<dbReference type="PANTHER" id="PTHR43350:SF19">
    <property type="entry name" value="D-GULOSIDE 3-DEHYDROGENASE"/>
    <property type="match status" value="1"/>
</dbReference>
<dbReference type="CDD" id="cd08255">
    <property type="entry name" value="2-desacetyl-2-hydroxyethyl_bacteriochlorophyllide_like"/>
    <property type="match status" value="1"/>
</dbReference>
<dbReference type="SUPFAM" id="SSF51735">
    <property type="entry name" value="NAD(P)-binding Rossmann-fold domains"/>
    <property type="match status" value="1"/>
</dbReference>
<evidence type="ECO:0000256" key="1">
    <source>
        <dbReference type="ARBA" id="ARBA00001947"/>
    </source>
</evidence>
<name>A0A7W9FPL0_9HYPH</name>
<dbReference type="GO" id="GO:0046872">
    <property type="term" value="F:metal ion binding"/>
    <property type="evidence" value="ECO:0007669"/>
    <property type="project" value="UniProtKB-KW"/>
</dbReference>
<proteinExistence type="inferred from homology"/>
<keyword evidence="5" id="KW-0560">Oxidoreductase</keyword>
<dbReference type="SUPFAM" id="SSF50129">
    <property type="entry name" value="GroES-like"/>
    <property type="match status" value="1"/>
</dbReference>
<comment type="similarity">
    <text evidence="2">Belongs to the zinc-containing alcohol dehydrogenase family.</text>
</comment>
<reference evidence="6 7" key="1">
    <citation type="submission" date="2020-08" db="EMBL/GenBank/DDBJ databases">
        <title>Genomic Encyclopedia of Type Strains, Phase IV (KMG-IV): sequencing the most valuable type-strain genomes for metagenomic binning, comparative biology and taxonomic classification.</title>
        <authorList>
            <person name="Goeker M."/>
        </authorList>
    </citation>
    <scope>NUCLEOTIDE SEQUENCE [LARGE SCALE GENOMIC DNA]</scope>
    <source>
        <strain evidence="6 7">DSM 16268</strain>
    </source>
</reference>
<evidence type="ECO:0000256" key="5">
    <source>
        <dbReference type="ARBA" id="ARBA00023002"/>
    </source>
</evidence>
<dbReference type="Proteomes" id="UP000523821">
    <property type="component" value="Unassembled WGS sequence"/>
</dbReference>
<keyword evidence="3" id="KW-0479">Metal-binding</keyword>
<dbReference type="Gene3D" id="3.90.180.10">
    <property type="entry name" value="Medium-chain alcohol dehydrogenases, catalytic domain"/>
    <property type="match status" value="2"/>
</dbReference>
<dbReference type="PANTHER" id="PTHR43350">
    <property type="entry name" value="NAD-DEPENDENT ALCOHOL DEHYDROGENASE"/>
    <property type="match status" value="1"/>
</dbReference>
<organism evidence="6 7">
    <name type="scientific">Prosthecomicrobium pneumaticum</name>
    <dbReference type="NCBI Taxonomy" id="81895"/>
    <lineage>
        <taxon>Bacteria</taxon>
        <taxon>Pseudomonadati</taxon>
        <taxon>Pseudomonadota</taxon>
        <taxon>Alphaproteobacteria</taxon>
        <taxon>Hyphomicrobiales</taxon>
        <taxon>Kaistiaceae</taxon>
        <taxon>Prosthecomicrobium</taxon>
    </lineage>
</organism>
<evidence type="ECO:0000256" key="4">
    <source>
        <dbReference type="ARBA" id="ARBA00022833"/>
    </source>
</evidence>
<keyword evidence="4" id="KW-0862">Zinc</keyword>
<comment type="caution">
    <text evidence="6">The sequence shown here is derived from an EMBL/GenBank/DDBJ whole genome shotgun (WGS) entry which is preliminary data.</text>
</comment>
<dbReference type="InterPro" id="IPR036291">
    <property type="entry name" value="NAD(P)-bd_dom_sf"/>
</dbReference>
<dbReference type="EMBL" id="JACHOO010000008">
    <property type="protein sequence ID" value="MBB5754441.1"/>
    <property type="molecule type" value="Genomic_DNA"/>
</dbReference>
<dbReference type="Gene3D" id="3.40.50.720">
    <property type="entry name" value="NAD(P)-binding Rossmann-like Domain"/>
    <property type="match status" value="1"/>
</dbReference>
<protein>
    <submittedName>
        <fullName evidence="6">2-desacetyl-2-hydroxyethyl bacteriochlorophyllide A dehydrogenase</fullName>
    </submittedName>
</protein>
<gene>
    <name evidence="6" type="ORF">GGQ63_003527</name>
</gene>
<comment type="cofactor">
    <cofactor evidence="1">
        <name>Zn(2+)</name>
        <dbReference type="ChEBI" id="CHEBI:29105"/>
    </cofactor>
</comment>
<dbReference type="GO" id="GO:0016491">
    <property type="term" value="F:oxidoreductase activity"/>
    <property type="evidence" value="ECO:0007669"/>
    <property type="project" value="UniProtKB-KW"/>
</dbReference>
<evidence type="ECO:0000256" key="3">
    <source>
        <dbReference type="ARBA" id="ARBA00022723"/>
    </source>
</evidence>